<keyword evidence="2" id="KW-1185">Reference proteome</keyword>
<dbReference type="AlphaFoldDB" id="A0A480ATT0"/>
<dbReference type="EMBL" id="BJCL01000011">
    <property type="protein sequence ID" value="GCL64793.1"/>
    <property type="molecule type" value="Genomic_DNA"/>
</dbReference>
<name>A0A480ATT0_9BURK</name>
<comment type="caution">
    <text evidence="1">The sequence shown here is derived from an EMBL/GenBank/DDBJ whole genome shotgun (WGS) entry which is preliminary data.</text>
</comment>
<evidence type="ECO:0000313" key="2">
    <source>
        <dbReference type="Proteomes" id="UP000301751"/>
    </source>
</evidence>
<sequence>MRRAAWFAIMRAVLLPSPHPLPAPVPWLRHHPRDWRAGTLDIPGLTAAAAALSQRPGFGDGMRSFADGWQAGYNATPVLGSVMRNNARYVLLLACLWLDHQRDASLPGVSITPGRVLDFYARLDHRLVEGGASRIKTILAHARVAGLLQPAPGPGDARLRPLEPTPLLRRAMAGYVQGFLGGIAPTLPLPATPQQMVDTPGFVAELFTYRMLPLLHERFAITHGLPAMNWITNREKGYPQLLSLVRHMQVQPDGQVHTMGWPQQIAERVGVSRGSARNFLLAAVEQGWLEPLGPRQWRLRPAFHAELLQWMGREFLWMHTLAVAAWRVCVAASGDTAAPATAPP</sequence>
<evidence type="ECO:0000313" key="1">
    <source>
        <dbReference type="EMBL" id="GCL64793.1"/>
    </source>
</evidence>
<organism evidence="1 2">
    <name type="scientific">Pseudaquabacterium pictum</name>
    <dbReference type="NCBI Taxonomy" id="2315236"/>
    <lineage>
        <taxon>Bacteria</taxon>
        <taxon>Pseudomonadati</taxon>
        <taxon>Pseudomonadota</taxon>
        <taxon>Betaproteobacteria</taxon>
        <taxon>Burkholderiales</taxon>
        <taxon>Sphaerotilaceae</taxon>
        <taxon>Pseudaquabacterium</taxon>
    </lineage>
</organism>
<gene>
    <name evidence="1" type="ORF">AQPW35_38740</name>
</gene>
<accession>A0A480ATT0</accession>
<dbReference type="Proteomes" id="UP000301751">
    <property type="component" value="Unassembled WGS sequence"/>
</dbReference>
<reference evidence="2" key="1">
    <citation type="submission" date="2019-03" db="EMBL/GenBank/DDBJ databases">
        <title>Aquabacterium pictum sp.nov., the first bacteriochlorophyll a-containing freshwater bacterium in the genus Aquabacterium of the class Betaproteobacteria.</title>
        <authorList>
            <person name="Hirose S."/>
            <person name="Tank M."/>
            <person name="Hara E."/>
            <person name="Tamaki H."/>
            <person name="Takaichi S."/>
            <person name="Haruta S."/>
            <person name="Hanada S."/>
        </authorList>
    </citation>
    <scope>NUCLEOTIDE SEQUENCE [LARGE SCALE GENOMIC DNA]</scope>
    <source>
        <strain evidence="2">W35</strain>
    </source>
</reference>
<protein>
    <submittedName>
        <fullName evidence="1">Uncharacterized protein</fullName>
    </submittedName>
</protein>
<proteinExistence type="predicted"/>